<gene>
    <name evidence="1" type="ORF">V6N11_024974</name>
</gene>
<name>A0ABR2QNQ2_9ROSI</name>
<evidence type="ECO:0000313" key="1">
    <source>
        <dbReference type="EMBL" id="KAK9002290.1"/>
    </source>
</evidence>
<sequence>MDSNATNIKPAVPPTAAISSVSEMPVNFPFTASDMSGMEVDTSALDSAFTTDVAISVGLQLGPENGAGNSRDSLRFSGISVLQI</sequence>
<organism evidence="1 2">
    <name type="scientific">Hibiscus sabdariffa</name>
    <name type="common">roselle</name>
    <dbReference type="NCBI Taxonomy" id="183260"/>
    <lineage>
        <taxon>Eukaryota</taxon>
        <taxon>Viridiplantae</taxon>
        <taxon>Streptophyta</taxon>
        <taxon>Embryophyta</taxon>
        <taxon>Tracheophyta</taxon>
        <taxon>Spermatophyta</taxon>
        <taxon>Magnoliopsida</taxon>
        <taxon>eudicotyledons</taxon>
        <taxon>Gunneridae</taxon>
        <taxon>Pentapetalae</taxon>
        <taxon>rosids</taxon>
        <taxon>malvids</taxon>
        <taxon>Malvales</taxon>
        <taxon>Malvaceae</taxon>
        <taxon>Malvoideae</taxon>
        <taxon>Hibiscus</taxon>
    </lineage>
</organism>
<dbReference type="EMBL" id="JBBPBN010000035">
    <property type="protein sequence ID" value="KAK9002290.1"/>
    <property type="molecule type" value="Genomic_DNA"/>
</dbReference>
<protein>
    <submittedName>
        <fullName evidence="1">Uncharacterized protein</fullName>
    </submittedName>
</protein>
<reference evidence="1 2" key="1">
    <citation type="journal article" date="2024" name="G3 (Bethesda)">
        <title>Genome assembly of Hibiscus sabdariffa L. provides insights into metabolisms of medicinal natural products.</title>
        <authorList>
            <person name="Kim T."/>
        </authorList>
    </citation>
    <scope>NUCLEOTIDE SEQUENCE [LARGE SCALE GENOMIC DNA]</scope>
    <source>
        <strain evidence="1">TK-2024</strain>
        <tissue evidence="1">Old leaves</tissue>
    </source>
</reference>
<accession>A0ABR2QNQ2</accession>
<keyword evidence="2" id="KW-1185">Reference proteome</keyword>
<evidence type="ECO:0000313" key="2">
    <source>
        <dbReference type="Proteomes" id="UP001396334"/>
    </source>
</evidence>
<dbReference type="Proteomes" id="UP001396334">
    <property type="component" value="Unassembled WGS sequence"/>
</dbReference>
<proteinExistence type="predicted"/>
<comment type="caution">
    <text evidence="1">The sequence shown here is derived from an EMBL/GenBank/DDBJ whole genome shotgun (WGS) entry which is preliminary data.</text>
</comment>